<accession>A0A2S0MBY8</accession>
<dbReference type="InterPro" id="IPR034660">
    <property type="entry name" value="DinB/YfiT-like"/>
</dbReference>
<organism evidence="1 2">
    <name type="scientific">Ottowia oryzae</name>
    <dbReference type="NCBI Taxonomy" id="2109914"/>
    <lineage>
        <taxon>Bacteria</taxon>
        <taxon>Pseudomonadati</taxon>
        <taxon>Pseudomonadota</taxon>
        <taxon>Betaproteobacteria</taxon>
        <taxon>Burkholderiales</taxon>
        <taxon>Comamonadaceae</taxon>
        <taxon>Ottowia</taxon>
    </lineage>
</organism>
<evidence type="ECO:0000313" key="2">
    <source>
        <dbReference type="Proteomes" id="UP000239709"/>
    </source>
</evidence>
<dbReference type="RefSeq" id="WP_106701893.1">
    <property type="nucleotide sequence ID" value="NZ_CP027666.1"/>
</dbReference>
<keyword evidence="2" id="KW-1185">Reference proteome</keyword>
<evidence type="ECO:0008006" key="3">
    <source>
        <dbReference type="Google" id="ProtNLM"/>
    </source>
</evidence>
<dbReference type="EMBL" id="CP027666">
    <property type="protein sequence ID" value="AVO33330.1"/>
    <property type="molecule type" value="Genomic_DNA"/>
</dbReference>
<name>A0A2S0MBY8_9BURK</name>
<sequence length="169" mass="19233">MSVPQNKTELLSAIQKEHKKLSSEIALIPAEFALNKSMDGHAKGSKMSPHNLISYLVGWNELVLKWHAKMTLGEKVDFPETGFKWNELGSLAGKFYKDYEGVPFDELVARLNSAKGKIVELVKSHDDSELYGQPWYETWTMGRMIQFNTSSPYANACGRLRKWRKSNHA</sequence>
<dbReference type="Pfam" id="PF08020">
    <property type="entry name" value="DUF1706"/>
    <property type="match status" value="1"/>
</dbReference>
<dbReference type="AlphaFoldDB" id="A0A2S0MBY8"/>
<dbReference type="InterPro" id="IPR012550">
    <property type="entry name" value="DUF1706"/>
</dbReference>
<dbReference type="Gene3D" id="1.20.120.450">
    <property type="entry name" value="dinb family like domain"/>
    <property type="match status" value="1"/>
</dbReference>
<protein>
    <recommendedName>
        <fullName evidence="3">ClbS/DfsB family four-helix bundle protein</fullName>
    </recommendedName>
</protein>
<dbReference type="PIRSF" id="PIRSF031551">
    <property type="entry name" value="DUF1706"/>
    <property type="match status" value="1"/>
</dbReference>
<dbReference type="OrthoDB" id="5347938at2"/>
<reference evidence="1 2" key="1">
    <citation type="submission" date="2018-03" db="EMBL/GenBank/DDBJ databases">
        <title>Genome sequencing of Ottowia sp.</title>
        <authorList>
            <person name="Kim S.-J."/>
            <person name="Heo J."/>
            <person name="Kwon S.-W."/>
        </authorList>
    </citation>
    <scope>NUCLEOTIDE SEQUENCE [LARGE SCALE GENOMIC DNA]</scope>
    <source>
        <strain evidence="1 2">KADR8-3</strain>
    </source>
</reference>
<dbReference type="KEGG" id="otk:C6570_02965"/>
<gene>
    <name evidence="1" type="ORF">C6570_02965</name>
</gene>
<dbReference type="Proteomes" id="UP000239709">
    <property type="component" value="Chromosome"/>
</dbReference>
<dbReference type="PANTHER" id="PTHR40658:SF3">
    <property type="entry name" value="CLBS_DFSB FAMILY FOUR-HELIX BUNDLE PROTEIN"/>
    <property type="match status" value="1"/>
</dbReference>
<proteinExistence type="predicted"/>
<evidence type="ECO:0000313" key="1">
    <source>
        <dbReference type="EMBL" id="AVO33330.1"/>
    </source>
</evidence>
<dbReference type="PANTHER" id="PTHR40658">
    <property type="match status" value="1"/>
</dbReference>